<sequence length="162" mass="17135">MLFRLGPALALSALLAGCATPAPAPGPPPAPVSVPVVQPIPGQRPVEDAAPPAPGFIPPQIMRGPGLDGVIREGPNHLIRQFGQPRLDVTESDARKLQFADTPCVLDVFLYPLQPGGEPRSTWAEARRASDGAAVDLLACMQALRETRGQRRDGPAIEGERE</sequence>
<dbReference type="EMBL" id="WTYV01000001">
    <property type="protein sequence ID" value="MXO70467.1"/>
    <property type="molecule type" value="Genomic_DNA"/>
</dbReference>
<name>A0A844YWM1_9SPHN</name>
<reference evidence="2 3" key="1">
    <citation type="submission" date="2019-12" db="EMBL/GenBank/DDBJ databases">
        <title>Genomic-based taxomic classification of the family Erythrobacteraceae.</title>
        <authorList>
            <person name="Xu L."/>
        </authorList>
    </citation>
    <scope>NUCLEOTIDE SEQUENCE [LARGE SCALE GENOMIC DNA]</scope>
    <source>
        <strain evidence="2 3">M0322</strain>
    </source>
</reference>
<dbReference type="PROSITE" id="PS51257">
    <property type="entry name" value="PROKAR_LIPOPROTEIN"/>
    <property type="match status" value="1"/>
</dbReference>
<dbReference type="AlphaFoldDB" id="A0A844YWM1"/>
<keyword evidence="3" id="KW-1185">Reference proteome</keyword>
<evidence type="ECO:0000313" key="3">
    <source>
        <dbReference type="Proteomes" id="UP000466966"/>
    </source>
</evidence>
<evidence type="ECO:0008006" key="4">
    <source>
        <dbReference type="Google" id="ProtNLM"/>
    </source>
</evidence>
<feature type="chain" id="PRO_5032585356" description="Lipoprotein" evidence="1">
    <location>
        <begin position="25"/>
        <end position="162"/>
    </location>
</feature>
<dbReference type="Proteomes" id="UP000466966">
    <property type="component" value="Unassembled WGS sequence"/>
</dbReference>
<accession>A0A844YWM1</accession>
<comment type="caution">
    <text evidence="2">The sequence shown here is derived from an EMBL/GenBank/DDBJ whole genome shotgun (WGS) entry which is preliminary data.</text>
</comment>
<gene>
    <name evidence="2" type="ORF">GRI99_02330</name>
</gene>
<protein>
    <recommendedName>
        <fullName evidence="4">Lipoprotein</fullName>
    </recommendedName>
</protein>
<evidence type="ECO:0000313" key="2">
    <source>
        <dbReference type="EMBL" id="MXO70467.1"/>
    </source>
</evidence>
<organism evidence="2 3">
    <name type="scientific">Alteraurantiacibacter buctensis</name>
    <dbReference type="NCBI Taxonomy" id="1503981"/>
    <lineage>
        <taxon>Bacteria</taxon>
        <taxon>Pseudomonadati</taxon>
        <taxon>Pseudomonadota</taxon>
        <taxon>Alphaproteobacteria</taxon>
        <taxon>Sphingomonadales</taxon>
        <taxon>Erythrobacteraceae</taxon>
        <taxon>Alteraurantiacibacter</taxon>
    </lineage>
</organism>
<evidence type="ECO:0000256" key="1">
    <source>
        <dbReference type="SAM" id="SignalP"/>
    </source>
</evidence>
<proteinExistence type="predicted"/>
<keyword evidence="1" id="KW-0732">Signal</keyword>
<dbReference type="OrthoDB" id="8482143at2"/>
<feature type="signal peptide" evidence="1">
    <location>
        <begin position="1"/>
        <end position="24"/>
    </location>
</feature>